<name>A0A564G552_9HYPH</name>
<accession>A0A564G552</accession>
<protein>
    <submittedName>
        <fullName evidence="2">Uncharacterized protein</fullName>
    </submittedName>
</protein>
<evidence type="ECO:0000313" key="2">
    <source>
        <dbReference type="EMBL" id="VUF15164.1"/>
    </source>
</evidence>
<reference evidence="2 3" key="1">
    <citation type="submission" date="2019-06" db="EMBL/GenBank/DDBJ databases">
        <authorList>
            <person name="Rodrigo-Torres L."/>
            <person name="Arahal R. D."/>
            <person name="Lucena T."/>
        </authorList>
    </citation>
    <scope>NUCLEOTIDE SEQUENCE [LARGE SCALE GENOMIC DNA]</scope>
    <source>
        <strain evidence="2 3">SW08-7</strain>
    </source>
</reference>
<gene>
    <name evidence="1" type="ORF">IFDJLNFL_4630</name>
    <name evidence="2" type="ORF">MTDSW087_04899</name>
</gene>
<dbReference type="Proteomes" id="UP000401717">
    <property type="component" value="Unassembled WGS sequence"/>
</dbReference>
<evidence type="ECO:0000313" key="4">
    <source>
        <dbReference type="Proteomes" id="UP001055303"/>
    </source>
</evidence>
<reference evidence="1" key="2">
    <citation type="journal article" date="2021" name="Front. Microbiol.">
        <title>Comprehensive Comparative Genomics and Phenotyping of Methylobacterium Species.</title>
        <authorList>
            <person name="Alessa O."/>
            <person name="Ogura Y."/>
            <person name="Fujitani Y."/>
            <person name="Takami H."/>
            <person name="Hayashi T."/>
            <person name="Sahin N."/>
            <person name="Tani A."/>
        </authorList>
    </citation>
    <scope>NUCLEOTIDE SEQUENCE</scope>
    <source>
        <strain evidence="1">DSM 22415</strain>
    </source>
</reference>
<keyword evidence="4" id="KW-1185">Reference proteome</keyword>
<dbReference type="Proteomes" id="UP001055303">
    <property type="component" value="Unassembled WGS sequence"/>
</dbReference>
<evidence type="ECO:0000313" key="3">
    <source>
        <dbReference type="Proteomes" id="UP000401717"/>
    </source>
</evidence>
<sequence>MQVIGSIKAALRRAAAHFAWRTVECTFAREVERNTLTGECRWRRMVYCEPGVSHVGIWRPGLPIGFELPADNDD</sequence>
<evidence type="ECO:0000313" key="1">
    <source>
        <dbReference type="EMBL" id="GJD58707.1"/>
    </source>
</evidence>
<organism evidence="2 3">
    <name type="scientific">Methylobacterium dankookense</name>
    <dbReference type="NCBI Taxonomy" id="560405"/>
    <lineage>
        <taxon>Bacteria</taxon>
        <taxon>Pseudomonadati</taxon>
        <taxon>Pseudomonadota</taxon>
        <taxon>Alphaproteobacteria</taxon>
        <taxon>Hyphomicrobiales</taxon>
        <taxon>Methylobacteriaceae</taxon>
        <taxon>Methylobacterium</taxon>
    </lineage>
</organism>
<dbReference type="EMBL" id="BPQI01000164">
    <property type="protein sequence ID" value="GJD58707.1"/>
    <property type="molecule type" value="Genomic_DNA"/>
</dbReference>
<dbReference type="EMBL" id="CABFVH010000048">
    <property type="protein sequence ID" value="VUF15164.1"/>
    <property type="molecule type" value="Genomic_DNA"/>
</dbReference>
<dbReference type="AlphaFoldDB" id="A0A564G552"/>
<proteinExistence type="predicted"/>
<dbReference type="RefSeq" id="WP_144767519.1">
    <property type="nucleotide sequence ID" value="NZ_BPQI01000164.1"/>
</dbReference>
<reference evidence="1" key="3">
    <citation type="submission" date="2021-08" db="EMBL/GenBank/DDBJ databases">
        <authorList>
            <person name="Tani A."/>
            <person name="Ola A."/>
            <person name="Ogura Y."/>
            <person name="Katsura K."/>
            <person name="Hayashi T."/>
        </authorList>
    </citation>
    <scope>NUCLEOTIDE SEQUENCE</scope>
    <source>
        <strain evidence="1">DSM 22415</strain>
    </source>
</reference>